<dbReference type="EMBL" id="JH719451">
    <property type="protein sequence ID" value="EJF57416.1"/>
    <property type="molecule type" value="Genomic_DNA"/>
</dbReference>
<name>R7SMQ3_DICSQ</name>
<proteinExistence type="predicted"/>
<feature type="region of interest" description="Disordered" evidence="1">
    <location>
        <begin position="124"/>
        <end position="147"/>
    </location>
</feature>
<dbReference type="RefSeq" id="XP_007369825.1">
    <property type="nucleotide sequence ID" value="XM_007369763.1"/>
</dbReference>
<dbReference type="AlphaFoldDB" id="R7SMQ3"/>
<dbReference type="HOGENOM" id="CLU_076644_0_0_1"/>
<evidence type="ECO:0000313" key="2">
    <source>
        <dbReference type="EMBL" id="EJF57416.1"/>
    </source>
</evidence>
<dbReference type="KEGG" id="dsq:DICSQDRAFT_173968"/>
<accession>R7SMQ3</accession>
<evidence type="ECO:0000256" key="1">
    <source>
        <dbReference type="SAM" id="MobiDB-lite"/>
    </source>
</evidence>
<organism evidence="2 3">
    <name type="scientific">Dichomitus squalens (strain LYAD-421)</name>
    <name type="common">Western red white-rot fungus</name>
    <dbReference type="NCBI Taxonomy" id="732165"/>
    <lineage>
        <taxon>Eukaryota</taxon>
        <taxon>Fungi</taxon>
        <taxon>Dikarya</taxon>
        <taxon>Basidiomycota</taxon>
        <taxon>Agaricomycotina</taxon>
        <taxon>Agaricomycetes</taxon>
        <taxon>Polyporales</taxon>
        <taxon>Polyporaceae</taxon>
        <taxon>Dichomitus</taxon>
    </lineage>
</organism>
<dbReference type="GeneID" id="18839856"/>
<dbReference type="Proteomes" id="UP000053319">
    <property type="component" value="Unassembled WGS sequence"/>
</dbReference>
<feature type="region of interest" description="Disordered" evidence="1">
    <location>
        <begin position="1"/>
        <end position="31"/>
    </location>
</feature>
<reference evidence="2 3" key="1">
    <citation type="journal article" date="2012" name="Science">
        <title>The Paleozoic origin of enzymatic lignin decomposition reconstructed from 31 fungal genomes.</title>
        <authorList>
            <person name="Floudas D."/>
            <person name="Binder M."/>
            <person name="Riley R."/>
            <person name="Barry K."/>
            <person name="Blanchette R.A."/>
            <person name="Henrissat B."/>
            <person name="Martinez A.T."/>
            <person name="Otillar R."/>
            <person name="Spatafora J.W."/>
            <person name="Yadav J.S."/>
            <person name="Aerts A."/>
            <person name="Benoit I."/>
            <person name="Boyd A."/>
            <person name="Carlson A."/>
            <person name="Copeland A."/>
            <person name="Coutinho P.M."/>
            <person name="de Vries R.P."/>
            <person name="Ferreira P."/>
            <person name="Findley K."/>
            <person name="Foster B."/>
            <person name="Gaskell J."/>
            <person name="Glotzer D."/>
            <person name="Gorecki P."/>
            <person name="Heitman J."/>
            <person name="Hesse C."/>
            <person name="Hori C."/>
            <person name="Igarashi K."/>
            <person name="Jurgens J.A."/>
            <person name="Kallen N."/>
            <person name="Kersten P."/>
            <person name="Kohler A."/>
            <person name="Kuees U."/>
            <person name="Kumar T.K.A."/>
            <person name="Kuo A."/>
            <person name="LaButti K."/>
            <person name="Larrondo L.F."/>
            <person name="Lindquist E."/>
            <person name="Ling A."/>
            <person name="Lombard V."/>
            <person name="Lucas S."/>
            <person name="Lundell T."/>
            <person name="Martin R."/>
            <person name="McLaughlin D.J."/>
            <person name="Morgenstern I."/>
            <person name="Morin E."/>
            <person name="Murat C."/>
            <person name="Nagy L.G."/>
            <person name="Nolan M."/>
            <person name="Ohm R.A."/>
            <person name="Patyshakuliyeva A."/>
            <person name="Rokas A."/>
            <person name="Ruiz-Duenas F.J."/>
            <person name="Sabat G."/>
            <person name="Salamov A."/>
            <person name="Samejima M."/>
            <person name="Schmutz J."/>
            <person name="Slot J.C."/>
            <person name="St John F."/>
            <person name="Stenlid J."/>
            <person name="Sun H."/>
            <person name="Sun S."/>
            <person name="Syed K."/>
            <person name="Tsang A."/>
            <person name="Wiebenga A."/>
            <person name="Young D."/>
            <person name="Pisabarro A."/>
            <person name="Eastwood D.C."/>
            <person name="Martin F."/>
            <person name="Cullen D."/>
            <person name="Grigoriev I.V."/>
            <person name="Hibbett D.S."/>
        </authorList>
    </citation>
    <scope>NUCLEOTIDE SEQUENCE [LARGE SCALE GENOMIC DNA]</scope>
    <source>
        <strain evidence="2 3">LYAD-421 SS1</strain>
    </source>
</reference>
<sequence>MSSASSSHSSEQHPPGAPGVSNESDTGPAKGSVVWKKWPSALQGLIALLPAYQAFLRDGDVPGKRAWLKEAILQMMERDFPKDMVQRFGTDKLKAAATSWLNNNRNNVANDVLKALVENDCPDNAKDGCAPLPSKSTGSNDTTRRGKIVDNPLANALRARKVSPMRLWGSKNNARVQERIQATGGKQIGSWSGCVSYIWHNELEEAERSEWVKKAEELSVPDNEQCYVNQFSVTKLLVSLMSDLIGIGPNKIGKSCFTVRLAYRSPDGQLIYEDFSLAEDEKAMSFAHFGGGPAPEEDERWMKWVSTVVDKELRA</sequence>
<dbReference type="OrthoDB" id="3065252at2759"/>
<evidence type="ECO:0000313" key="3">
    <source>
        <dbReference type="Proteomes" id="UP000053319"/>
    </source>
</evidence>
<gene>
    <name evidence="2" type="ORF">DICSQDRAFT_173968</name>
</gene>
<protein>
    <submittedName>
        <fullName evidence="2">Uncharacterized protein</fullName>
    </submittedName>
</protein>